<organism evidence="2 3">
    <name type="scientific">Acidovorax delafieldii</name>
    <name type="common">Pseudomonas delafieldii</name>
    <dbReference type="NCBI Taxonomy" id="47920"/>
    <lineage>
        <taxon>Bacteria</taxon>
        <taxon>Pseudomonadati</taxon>
        <taxon>Pseudomonadota</taxon>
        <taxon>Betaproteobacteria</taxon>
        <taxon>Burkholderiales</taxon>
        <taxon>Comamonadaceae</taxon>
        <taxon>Acidovorax</taxon>
    </lineage>
</organism>
<dbReference type="GeneID" id="51112726"/>
<dbReference type="Proteomes" id="UP000321485">
    <property type="component" value="Unassembled WGS sequence"/>
</dbReference>
<comment type="caution">
    <text evidence="2">The sequence shown here is derived from an EMBL/GenBank/DDBJ whole genome shotgun (WGS) entry which is preliminary data.</text>
</comment>
<accession>A0A561XEY1</accession>
<dbReference type="RefSeq" id="WP_425291791.1">
    <property type="nucleotide sequence ID" value="NZ_VJWE01000016.1"/>
</dbReference>
<feature type="compositionally biased region" description="Pro residues" evidence="1">
    <location>
        <begin position="89"/>
        <end position="98"/>
    </location>
</feature>
<evidence type="ECO:0000313" key="2">
    <source>
        <dbReference type="EMBL" id="TWG34680.1"/>
    </source>
</evidence>
<evidence type="ECO:0008006" key="4">
    <source>
        <dbReference type="Google" id="ProtNLM"/>
    </source>
</evidence>
<sequence length="107" mass="11674">MTATHPLHQVLQHLHAGRWNAAHDLVQHDGSMLAAWLHGILHLQEGDLEDAENWYDRAARHFRSRGALAEEIAAFEGALAAHLAQVAPPGTPAASTPPDPEDSEERP</sequence>
<protein>
    <recommendedName>
        <fullName evidence="4">Tetratricopeptide repeat protein</fullName>
    </recommendedName>
</protein>
<proteinExistence type="predicted"/>
<gene>
    <name evidence="2" type="ORF">ATF69_3685</name>
</gene>
<evidence type="ECO:0000313" key="3">
    <source>
        <dbReference type="Proteomes" id="UP000321485"/>
    </source>
</evidence>
<dbReference type="EMBL" id="VJWE01000016">
    <property type="protein sequence ID" value="TWG34680.1"/>
    <property type="molecule type" value="Genomic_DNA"/>
</dbReference>
<dbReference type="InterPro" id="IPR023203">
    <property type="entry name" value="TTHA0068_sf"/>
</dbReference>
<reference evidence="2 3" key="1">
    <citation type="journal article" date="2015" name="Stand. Genomic Sci.">
        <title>Genomic Encyclopedia of Bacterial and Archaeal Type Strains, Phase III: the genomes of soil and plant-associated and newly described type strains.</title>
        <authorList>
            <person name="Whitman W.B."/>
            <person name="Woyke T."/>
            <person name="Klenk H.P."/>
            <person name="Zhou Y."/>
            <person name="Lilburn T.G."/>
            <person name="Beck B.J."/>
            <person name="De Vos P."/>
            <person name="Vandamme P."/>
            <person name="Eisen J.A."/>
            <person name="Garrity G."/>
            <person name="Hugenholtz P."/>
            <person name="Kyrpides N.C."/>
        </authorList>
    </citation>
    <scope>NUCLEOTIDE SEQUENCE [LARGE SCALE GENOMIC DNA]</scope>
    <source>
        <strain evidence="2 3">DSM 64</strain>
    </source>
</reference>
<feature type="region of interest" description="Disordered" evidence="1">
    <location>
        <begin position="86"/>
        <end position="107"/>
    </location>
</feature>
<dbReference type="SUPFAM" id="SSF140663">
    <property type="entry name" value="TTHA0068-like"/>
    <property type="match status" value="1"/>
</dbReference>
<evidence type="ECO:0000256" key="1">
    <source>
        <dbReference type="SAM" id="MobiDB-lite"/>
    </source>
</evidence>
<dbReference type="AlphaFoldDB" id="A0A561XEY1"/>
<name>A0A561XEY1_ACIDE</name>